<sequence length="680" mass="75843">MGGIFAYLNYLTPKTRREILEVLVNGLKRLEYRGYDSAGVAVDSGTGDNMTIIKQSGKVAALENAIKNAEIDFDGTRDVHVGIAHTRWATHGAPSVVNSHPQRSDNDHQFVVVHNGIVTNYKEVKTFLLQRGYQFESDTDTEVIAKLVHHIYLQNEKLSFREIIEQVIQQLEGAFALAFKSKHFPGECVATRRGSPLLVGIKAKTKLATDHIPILYGKDHRPRASSNSASMAVPLQLPRSESTAEFQPIEDKEVEYFFASDASAVIEHTNRVIFLEDDDVAAVKEGSLSIHRLRRSLDDPHAREITTLKMEIQQIMKGNYSSFMQKEIFEQPESVVNTMRGRVNFENQTVTLGGIKDYIPEIKRCRRLMLIGCGTSYHSAVATRQLLEELTELPVMVELASDFLDRNTPVFRDDVCFFISQSGETADTLMALRYCKSRGALIIGITNTVGSSICRESHCGVHINAGPEIGVASTKAYTSQFISLVMFALVMSEDRISMQERRSEIIKGLQHLDEKIREVLALDSQVSEIAKGLYQQKSLLIMGRGYNFATCMEGALKVKELTYMHSEGIMAGELKHGPLALVDKAMPVIMIVTRDPVYVKCMNALQQVTARDGRPILICEKDDEETASMGYKTLEIPHVVDCLQGILTVIPMQLLSYHIAVLRGCNVDCPRNLAKSVTVE</sequence>
<dbReference type="SUPFAM" id="SSF53697">
    <property type="entry name" value="SIS domain"/>
    <property type="match status" value="1"/>
</dbReference>
<evidence type="ECO:0000259" key="9">
    <source>
        <dbReference type="PROSITE" id="PS51278"/>
    </source>
</evidence>
<dbReference type="InterPro" id="IPR005855">
    <property type="entry name" value="GFAT"/>
</dbReference>
<evidence type="ECO:0000256" key="4">
    <source>
        <dbReference type="ARBA" id="ARBA00022553"/>
    </source>
</evidence>
<dbReference type="CDD" id="cd00714">
    <property type="entry name" value="GFAT"/>
    <property type="match status" value="1"/>
</dbReference>
<organism evidence="11">
    <name type="scientific">Menopon gallinae</name>
    <name type="common">poultry shaft louse</name>
    <dbReference type="NCBI Taxonomy" id="328185"/>
    <lineage>
        <taxon>Eukaryota</taxon>
        <taxon>Metazoa</taxon>
        <taxon>Ecdysozoa</taxon>
        <taxon>Arthropoda</taxon>
        <taxon>Hexapoda</taxon>
        <taxon>Insecta</taxon>
        <taxon>Pterygota</taxon>
        <taxon>Neoptera</taxon>
        <taxon>Paraneoptera</taxon>
        <taxon>Psocodea</taxon>
        <taxon>Troctomorpha</taxon>
        <taxon>Phthiraptera</taxon>
        <taxon>Amblycera</taxon>
        <taxon>Menoponidae</taxon>
        <taxon>Menopon</taxon>
    </lineage>
</organism>
<dbReference type="GO" id="GO:0006002">
    <property type="term" value="P:fructose 6-phosphate metabolic process"/>
    <property type="evidence" value="ECO:0007669"/>
    <property type="project" value="TreeGrafter"/>
</dbReference>
<dbReference type="InterPro" id="IPR046348">
    <property type="entry name" value="SIS_dom_sf"/>
</dbReference>
<dbReference type="FunFam" id="3.40.50.10490:FF:000126">
    <property type="entry name" value="Glutamine--fructose-6-phosphate aminotransferase [isomerizing] 1"/>
    <property type="match status" value="1"/>
</dbReference>
<dbReference type="EC" id="2.6.1.16" evidence="3"/>
<dbReference type="PANTHER" id="PTHR10937:SF0">
    <property type="entry name" value="GLUTAMINE--FRUCTOSE-6-PHOSPHATE TRANSAMINASE (ISOMERIZING)"/>
    <property type="match status" value="1"/>
</dbReference>
<dbReference type="GO" id="GO:0097367">
    <property type="term" value="F:carbohydrate derivative binding"/>
    <property type="evidence" value="ECO:0007669"/>
    <property type="project" value="InterPro"/>
</dbReference>
<keyword evidence="6" id="KW-0808">Transferase</keyword>
<keyword evidence="4" id="KW-0597">Phosphoprotein</keyword>
<feature type="domain" description="SIS" evidence="10">
    <location>
        <begin position="358"/>
        <end position="497"/>
    </location>
</feature>
<accession>A0AAW2IH27</accession>
<evidence type="ECO:0000256" key="1">
    <source>
        <dbReference type="ARBA" id="ARBA00001031"/>
    </source>
</evidence>
<dbReference type="CDD" id="cd05009">
    <property type="entry name" value="SIS_GlmS_GlmD_2"/>
    <property type="match status" value="1"/>
</dbReference>
<dbReference type="Gene3D" id="3.60.20.10">
    <property type="entry name" value="Glutamine Phosphoribosylpyrophosphate, subunit 1, domain 1"/>
    <property type="match status" value="1"/>
</dbReference>
<proteinExistence type="predicted"/>
<dbReference type="InterPro" id="IPR035490">
    <property type="entry name" value="GlmS/FrlB_SIS"/>
</dbReference>
<comment type="pathway">
    <text evidence="2">Nucleotide-sugar biosynthesis; UDP-N-acetyl-alpha-D-glucosamine biosynthesis; alpha-D-glucosamine 6-phosphate from D-fructose 6-phosphate: step 1/1.</text>
</comment>
<dbReference type="SUPFAM" id="SSF56235">
    <property type="entry name" value="N-terminal nucleophile aminohydrolases (Ntn hydrolases)"/>
    <property type="match status" value="1"/>
</dbReference>
<reference evidence="11" key="1">
    <citation type="journal article" date="2024" name="Gigascience">
        <title>Chromosome-level genome of the poultry shaft louse Menopon gallinae provides insight into the host-switching and adaptive evolution of parasitic lice.</title>
        <authorList>
            <person name="Xu Y."/>
            <person name="Ma L."/>
            <person name="Liu S."/>
            <person name="Liang Y."/>
            <person name="Liu Q."/>
            <person name="He Z."/>
            <person name="Tian L."/>
            <person name="Duan Y."/>
            <person name="Cai W."/>
            <person name="Li H."/>
            <person name="Song F."/>
        </authorList>
    </citation>
    <scope>NUCLEOTIDE SEQUENCE</scope>
    <source>
        <strain evidence="11">Cailab_2023a</strain>
    </source>
</reference>
<dbReference type="CDD" id="cd05008">
    <property type="entry name" value="SIS_GlmS_GlmD_1"/>
    <property type="match status" value="1"/>
</dbReference>
<dbReference type="Gene3D" id="3.40.50.10490">
    <property type="entry name" value="Glucose-6-phosphate isomerase like protein, domain 1"/>
    <property type="match status" value="2"/>
</dbReference>
<evidence type="ECO:0000256" key="3">
    <source>
        <dbReference type="ARBA" id="ARBA00012916"/>
    </source>
</evidence>
<dbReference type="Pfam" id="PF01380">
    <property type="entry name" value="SIS"/>
    <property type="match status" value="2"/>
</dbReference>
<dbReference type="NCBIfam" id="TIGR01135">
    <property type="entry name" value="glmS"/>
    <property type="match status" value="1"/>
</dbReference>
<dbReference type="Pfam" id="PF13522">
    <property type="entry name" value="GATase_6"/>
    <property type="match status" value="1"/>
</dbReference>
<dbReference type="NCBIfam" id="NF001484">
    <property type="entry name" value="PRK00331.1"/>
    <property type="match status" value="1"/>
</dbReference>
<dbReference type="InterPro" id="IPR001347">
    <property type="entry name" value="SIS_dom"/>
</dbReference>
<evidence type="ECO:0000256" key="5">
    <source>
        <dbReference type="ARBA" id="ARBA00022576"/>
    </source>
</evidence>
<dbReference type="PROSITE" id="PS51278">
    <property type="entry name" value="GATASE_TYPE_2"/>
    <property type="match status" value="1"/>
</dbReference>
<keyword evidence="8" id="KW-0315">Glutamine amidotransferase</keyword>
<dbReference type="GO" id="GO:0004360">
    <property type="term" value="F:glutamine-fructose-6-phosphate transaminase (isomerizing) activity"/>
    <property type="evidence" value="ECO:0007669"/>
    <property type="project" value="UniProtKB-EC"/>
</dbReference>
<gene>
    <name evidence="11" type="ORF">PYX00_002186</name>
</gene>
<keyword evidence="7" id="KW-0677">Repeat</keyword>
<keyword evidence="5" id="KW-0032">Aminotransferase</keyword>
<evidence type="ECO:0000256" key="6">
    <source>
        <dbReference type="ARBA" id="ARBA00022679"/>
    </source>
</evidence>
<evidence type="ECO:0000259" key="10">
    <source>
        <dbReference type="PROSITE" id="PS51464"/>
    </source>
</evidence>
<evidence type="ECO:0000256" key="2">
    <source>
        <dbReference type="ARBA" id="ARBA00004775"/>
    </source>
</evidence>
<dbReference type="GO" id="GO:0006047">
    <property type="term" value="P:UDP-N-acetylglucosamine metabolic process"/>
    <property type="evidence" value="ECO:0007669"/>
    <property type="project" value="TreeGrafter"/>
</dbReference>
<evidence type="ECO:0000256" key="8">
    <source>
        <dbReference type="ARBA" id="ARBA00022962"/>
    </source>
</evidence>
<dbReference type="InterPro" id="IPR047084">
    <property type="entry name" value="GFAT_N"/>
</dbReference>
<dbReference type="AlphaFoldDB" id="A0AAW2IH27"/>
<name>A0AAW2IH27_9NEOP</name>
<feature type="domain" description="Glutamine amidotransferase type-2" evidence="9">
    <location>
        <begin position="2"/>
        <end position="286"/>
    </location>
</feature>
<dbReference type="InterPro" id="IPR017932">
    <property type="entry name" value="GATase_2_dom"/>
</dbReference>
<evidence type="ECO:0000313" key="11">
    <source>
        <dbReference type="EMBL" id="KAL0281092.1"/>
    </source>
</evidence>
<dbReference type="GO" id="GO:0006487">
    <property type="term" value="P:protein N-linked glycosylation"/>
    <property type="evidence" value="ECO:0007669"/>
    <property type="project" value="TreeGrafter"/>
</dbReference>
<dbReference type="InterPro" id="IPR029055">
    <property type="entry name" value="Ntn_hydrolases_N"/>
</dbReference>
<feature type="domain" description="SIS" evidence="10">
    <location>
        <begin position="529"/>
        <end position="670"/>
    </location>
</feature>
<dbReference type="EMBL" id="JARGDH010000001">
    <property type="protein sequence ID" value="KAL0281092.1"/>
    <property type="molecule type" value="Genomic_DNA"/>
</dbReference>
<comment type="caution">
    <text evidence="11">The sequence shown here is derived from an EMBL/GenBank/DDBJ whole genome shotgun (WGS) entry which is preliminary data.</text>
</comment>
<evidence type="ECO:0000256" key="7">
    <source>
        <dbReference type="ARBA" id="ARBA00022737"/>
    </source>
</evidence>
<dbReference type="PANTHER" id="PTHR10937">
    <property type="entry name" value="GLUCOSAMINE--FRUCTOSE-6-PHOSPHATE AMINOTRANSFERASE, ISOMERIZING"/>
    <property type="match status" value="1"/>
</dbReference>
<protein>
    <recommendedName>
        <fullName evidence="3">glutamine--fructose-6-phosphate transaminase (isomerizing)</fullName>
        <ecNumber evidence="3">2.6.1.16</ecNumber>
    </recommendedName>
</protein>
<comment type="catalytic activity">
    <reaction evidence="1">
        <text>D-fructose 6-phosphate + L-glutamine = D-glucosamine 6-phosphate + L-glutamate</text>
        <dbReference type="Rhea" id="RHEA:13237"/>
        <dbReference type="ChEBI" id="CHEBI:29985"/>
        <dbReference type="ChEBI" id="CHEBI:58359"/>
        <dbReference type="ChEBI" id="CHEBI:58725"/>
        <dbReference type="ChEBI" id="CHEBI:61527"/>
        <dbReference type="EC" id="2.6.1.16"/>
    </reaction>
</comment>
<dbReference type="FunFam" id="3.40.50.10490:FF:000001">
    <property type="entry name" value="Glutamine--fructose-6-phosphate aminotransferase [isomerizing]"/>
    <property type="match status" value="1"/>
</dbReference>
<dbReference type="InterPro" id="IPR035466">
    <property type="entry name" value="GlmS/AgaS_SIS"/>
</dbReference>
<dbReference type="PROSITE" id="PS51464">
    <property type="entry name" value="SIS"/>
    <property type="match status" value="2"/>
</dbReference>